<dbReference type="Proteomes" id="UP001396334">
    <property type="component" value="Unassembled WGS sequence"/>
</dbReference>
<sequence length="410" mass="46439">MSLLGVEDSGPWMTMMYFKGCICCSKVIKDEDELKNNLMKDNSVLRETIQSFVRLGGKRIILGIEMYFKGCTCCSKVIKDEDELKNDLMTDNSVLREAWWEKNNLRSYETSEIRRKSREALDAFKEVALHCQISDWTSSQNTNHQEKSSLVVYKGTPGHPRLQLSETTQKIKLKDKMSFMVINEDDLDIKIAQEVPSQTNGQSNDASPPPSQEVPLIGIVDPRSLPMETESALVCEEKQKSVGVEIGPSSPYKEDEGISHDKTRVRDEDIVELFSSNWCGFFQFMKGKFIPAEAETVISYNGDISVANILKFIANHGRILLTRAKVDGKNQDSPRVAAHEEGQSAKDKFHQVILKNQNPKKVATYNGGNSGSYISITRAKPHLRWWLVQSLLPRINFSRSSHLIIQRLSF</sequence>
<organism evidence="1 2">
    <name type="scientific">Hibiscus sabdariffa</name>
    <name type="common">roselle</name>
    <dbReference type="NCBI Taxonomy" id="183260"/>
    <lineage>
        <taxon>Eukaryota</taxon>
        <taxon>Viridiplantae</taxon>
        <taxon>Streptophyta</taxon>
        <taxon>Embryophyta</taxon>
        <taxon>Tracheophyta</taxon>
        <taxon>Spermatophyta</taxon>
        <taxon>Magnoliopsida</taxon>
        <taxon>eudicotyledons</taxon>
        <taxon>Gunneridae</taxon>
        <taxon>Pentapetalae</taxon>
        <taxon>rosids</taxon>
        <taxon>malvids</taxon>
        <taxon>Malvales</taxon>
        <taxon>Malvaceae</taxon>
        <taxon>Malvoideae</taxon>
        <taxon>Hibiscus</taxon>
    </lineage>
</organism>
<evidence type="ECO:0000313" key="1">
    <source>
        <dbReference type="EMBL" id="KAK9000843.1"/>
    </source>
</evidence>
<dbReference type="EMBL" id="JBBPBN010000037">
    <property type="protein sequence ID" value="KAK9000843.1"/>
    <property type="molecule type" value="Genomic_DNA"/>
</dbReference>
<accession>A0ABR2QJI9</accession>
<name>A0ABR2QJI9_9ROSI</name>
<gene>
    <name evidence="1" type="ORF">V6N11_081327</name>
</gene>
<proteinExistence type="predicted"/>
<comment type="caution">
    <text evidence="1">The sequence shown here is derived from an EMBL/GenBank/DDBJ whole genome shotgun (WGS) entry which is preliminary data.</text>
</comment>
<protein>
    <submittedName>
        <fullName evidence="1">Uncharacterized protein</fullName>
    </submittedName>
</protein>
<evidence type="ECO:0000313" key="2">
    <source>
        <dbReference type="Proteomes" id="UP001396334"/>
    </source>
</evidence>
<keyword evidence="2" id="KW-1185">Reference proteome</keyword>
<reference evidence="1 2" key="1">
    <citation type="journal article" date="2024" name="G3 (Bethesda)">
        <title>Genome assembly of Hibiscus sabdariffa L. provides insights into metabolisms of medicinal natural products.</title>
        <authorList>
            <person name="Kim T."/>
        </authorList>
    </citation>
    <scope>NUCLEOTIDE SEQUENCE [LARGE SCALE GENOMIC DNA]</scope>
    <source>
        <strain evidence="1">TK-2024</strain>
        <tissue evidence="1">Old leaves</tissue>
    </source>
</reference>